<dbReference type="Proteomes" id="UP000075321">
    <property type="component" value="Unassembled WGS sequence"/>
</dbReference>
<proteinExistence type="predicted"/>
<dbReference type="AlphaFoldDB" id="A0A151A879"/>
<gene>
    <name evidence="2" type="ORF">HAPAU_39850</name>
</gene>
<dbReference type="RefSeq" id="WP_066385627.1">
    <property type="nucleotide sequence ID" value="NZ_LTAZ01000017.1"/>
</dbReference>
<reference evidence="2 3" key="1">
    <citation type="submission" date="2016-02" db="EMBL/GenBank/DDBJ databases">
        <title>Genome sequence of Halalkalicoccus paucihalophilus DSM 24557.</title>
        <authorList>
            <person name="Poehlein A."/>
            <person name="Daniel R."/>
        </authorList>
    </citation>
    <scope>NUCLEOTIDE SEQUENCE [LARGE SCALE GENOMIC DNA]</scope>
    <source>
        <strain evidence="2 3">DSM 24557</strain>
    </source>
</reference>
<sequence length="113" mass="12098">MSASEIQSSVLDGAYSTSHVGDLTHEIANQDGFRFRNTAGGKKILGESEGSTPQPRIQTASRSTDSDHAQQDDQIRDQEQDDSDERVKITSDAAAEMDALINAEVATDGGKDT</sequence>
<keyword evidence="3" id="KW-1185">Reference proteome</keyword>
<protein>
    <submittedName>
        <fullName evidence="2">Uncharacterized protein</fullName>
    </submittedName>
</protein>
<comment type="caution">
    <text evidence="2">The sequence shown here is derived from an EMBL/GenBank/DDBJ whole genome shotgun (WGS) entry which is preliminary data.</text>
</comment>
<feature type="compositionally biased region" description="Basic and acidic residues" evidence="1">
    <location>
        <begin position="64"/>
        <end position="78"/>
    </location>
</feature>
<feature type="compositionally biased region" description="Polar residues" evidence="1">
    <location>
        <begin position="49"/>
        <end position="63"/>
    </location>
</feature>
<evidence type="ECO:0000313" key="3">
    <source>
        <dbReference type="Proteomes" id="UP000075321"/>
    </source>
</evidence>
<dbReference type="OrthoDB" id="271944at2157"/>
<dbReference type="EMBL" id="LTAZ01000017">
    <property type="protein sequence ID" value="KYH23906.1"/>
    <property type="molecule type" value="Genomic_DNA"/>
</dbReference>
<organism evidence="2 3">
    <name type="scientific">Halalkalicoccus paucihalophilus</name>
    <dbReference type="NCBI Taxonomy" id="1008153"/>
    <lineage>
        <taxon>Archaea</taxon>
        <taxon>Methanobacteriati</taxon>
        <taxon>Methanobacteriota</taxon>
        <taxon>Stenosarchaea group</taxon>
        <taxon>Halobacteria</taxon>
        <taxon>Halobacteriales</taxon>
        <taxon>Halococcaceae</taxon>
        <taxon>Halalkalicoccus</taxon>
    </lineage>
</organism>
<feature type="region of interest" description="Disordered" evidence="1">
    <location>
        <begin position="27"/>
        <end position="87"/>
    </location>
</feature>
<evidence type="ECO:0000313" key="2">
    <source>
        <dbReference type="EMBL" id="KYH23906.1"/>
    </source>
</evidence>
<name>A0A151A879_9EURY</name>
<dbReference type="PATRIC" id="fig|1008153.3.peg.4267"/>
<evidence type="ECO:0000256" key="1">
    <source>
        <dbReference type="SAM" id="MobiDB-lite"/>
    </source>
</evidence>
<accession>A0A151A879</accession>